<name>A0AAD9Q3B9_ACRCE</name>
<protein>
    <submittedName>
        <fullName evidence="1">Uncharacterized protein</fullName>
    </submittedName>
</protein>
<dbReference type="AlphaFoldDB" id="A0AAD9Q3B9"/>
<gene>
    <name evidence="1" type="ORF">P5673_025108</name>
</gene>
<keyword evidence="2" id="KW-1185">Reference proteome</keyword>
<comment type="caution">
    <text evidence="1">The sequence shown here is derived from an EMBL/GenBank/DDBJ whole genome shotgun (WGS) entry which is preliminary data.</text>
</comment>
<organism evidence="1 2">
    <name type="scientific">Acropora cervicornis</name>
    <name type="common">Staghorn coral</name>
    <dbReference type="NCBI Taxonomy" id="6130"/>
    <lineage>
        <taxon>Eukaryota</taxon>
        <taxon>Metazoa</taxon>
        <taxon>Cnidaria</taxon>
        <taxon>Anthozoa</taxon>
        <taxon>Hexacorallia</taxon>
        <taxon>Scleractinia</taxon>
        <taxon>Astrocoeniina</taxon>
        <taxon>Acroporidae</taxon>
        <taxon>Acropora</taxon>
    </lineage>
</organism>
<evidence type="ECO:0000313" key="2">
    <source>
        <dbReference type="Proteomes" id="UP001249851"/>
    </source>
</evidence>
<dbReference type="Proteomes" id="UP001249851">
    <property type="component" value="Unassembled WGS sequence"/>
</dbReference>
<proteinExistence type="predicted"/>
<accession>A0AAD9Q3B9</accession>
<sequence length="127" mass="13600">MVNLAVILMSVNSRMCAIHKLHVVITQEDSSAVATQDGEDRESIPYALILMSVVKASTVSTFLGTHVRTVRTGSHASDVQIHPDVSTPLEVIIVCAIQDGRKFPSSNVWTLTNVAAVFTAVTATPIV</sequence>
<reference evidence="1" key="1">
    <citation type="journal article" date="2023" name="G3 (Bethesda)">
        <title>Whole genome assembly and annotation of the endangered Caribbean coral Acropora cervicornis.</title>
        <authorList>
            <person name="Selwyn J.D."/>
            <person name="Vollmer S.V."/>
        </authorList>
    </citation>
    <scope>NUCLEOTIDE SEQUENCE</scope>
    <source>
        <strain evidence="1">K2</strain>
    </source>
</reference>
<reference evidence="1" key="2">
    <citation type="journal article" date="2023" name="Science">
        <title>Genomic signatures of disease resistance in endangered staghorn corals.</title>
        <authorList>
            <person name="Vollmer S.V."/>
            <person name="Selwyn J.D."/>
            <person name="Despard B.A."/>
            <person name="Roesel C.L."/>
        </authorList>
    </citation>
    <scope>NUCLEOTIDE SEQUENCE</scope>
    <source>
        <strain evidence="1">K2</strain>
    </source>
</reference>
<evidence type="ECO:0000313" key="1">
    <source>
        <dbReference type="EMBL" id="KAK2553615.1"/>
    </source>
</evidence>
<dbReference type="EMBL" id="JARQWQ010000076">
    <property type="protein sequence ID" value="KAK2553615.1"/>
    <property type="molecule type" value="Genomic_DNA"/>
</dbReference>